<keyword evidence="5" id="KW-0472">Membrane</keyword>
<dbReference type="SMART" id="SM00646">
    <property type="entry name" value="Ami_3"/>
    <property type="match status" value="1"/>
</dbReference>
<feature type="transmembrane region" description="Helical" evidence="5">
    <location>
        <begin position="59"/>
        <end position="83"/>
    </location>
</feature>
<dbReference type="EC" id="3.5.1.28" evidence="2"/>
<evidence type="ECO:0000256" key="4">
    <source>
        <dbReference type="SAM" id="MobiDB-lite"/>
    </source>
</evidence>
<keyword evidence="5" id="KW-0812">Transmembrane</keyword>
<feature type="region of interest" description="Disordered" evidence="4">
    <location>
        <begin position="190"/>
        <end position="232"/>
    </location>
</feature>
<dbReference type="Gene3D" id="3.40.630.40">
    <property type="entry name" value="Zn-dependent exopeptidases"/>
    <property type="match status" value="1"/>
</dbReference>
<gene>
    <name evidence="7" type="ordered locus">Desti_3340</name>
</gene>
<evidence type="ECO:0000256" key="1">
    <source>
        <dbReference type="ARBA" id="ARBA00001561"/>
    </source>
</evidence>
<dbReference type="CDD" id="cd02696">
    <property type="entry name" value="MurNAc-LAA"/>
    <property type="match status" value="1"/>
</dbReference>
<dbReference type="eggNOG" id="COG0860">
    <property type="taxonomic scope" value="Bacteria"/>
</dbReference>
<reference evidence="8" key="1">
    <citation type="submission" date="2012-06" db="EMBL/GenBank/DDBJ databases">
        <title>Complete sequence of chromosome of Desulfomonile tiedjei DSM 6799.</title>
        <authorList>
            <person name="Lucas S."/>
            <person name="Copeland A."/>
            <person name="Lapidus A."/>
            <person name="Glavina del Rio T."/>
            <person name="Dalin E."/>
            <person name="Tice H."/>
            <person name="Bruce D."/>
            <person name="Goodwin L."/>
            <person name="Pitluck S."/>
            <person name="Peters L."/>
            <person name="Ovchinnikova G."/>
            <person name="Zeytun A."/>
            <person name="Lu M."/>
            <person name="Kyrpides N."/>
            <person name="Mavromatis K."/>
            <person name="Ivanova N."/>
            <person name="Brettin T."/>
            <person name="Detter J.C."/>
            <person name="Han C."/>
            <person name="Larimer F."/>
            <person name="Land M."/>
            <person name="Hauser L."/>
            <person name="Markowitz V."/>
            <person name="Cheng J.-F."/>
            <person name="Hugenholtz P."/>
            <person name="Woyke T."/>
            <person name="Wu D."/>
            <person name="Spring S."/>
            <person name="Schroeder M."/>
            <person name="Brambilla E."/>
            <person name="Klenk H.-P."/>
            <person name="Eisen J.A."/>
        </authorList>
    </citation>
    <scope>NUCLEOTIDE SEQUENCE [LARGE SCALE GENOMIC DNA]</scope>
    <source>
        <strain evidence="8">ATCC 49306 / DSM 6799 / DCB-1</strain>
    </source>
</reference>
<feature type="domain" description="MurNAc-LAA" evidence="6">
    <location>
        <begin position="354"/>
        <end position="505"/>
    </location>
</feature>
<dbReference type="Pfam" id="PF01520">
    <property type="entry name" value="Amidase_3"/>
    <property type="match status" value="1"/>
</dbReference>
<organism evidence="7 8">
    <name type="scientific">Desulfomonile tiedjei (strain ATCC 49306 / DSM 6799 / DCB-1)</name>
    <dbReference type="NCBI Taxonomy" id="706587"/>
    <lineage>
        <taxon>Bacteria</taxon>
        <taxon>Pseudomonadati</taxon>
        <taxon>Thermodesulfobacteriota</taxon>
        <taxon>Desulfomonilia</taxon>
        <taxon>Desulfomonilales</taxon>
        <taxon>Desulfomonilaceae</taxon>
        <taxon>Desulfomonile</taxon>
    </lineage>
</organism>
<dbReference type="PANTHER" id="PTHR30404:SF0">
    <property type="entry name" value="N-ACETYLMURAMOYL-L-ALANINE AMIDASE AMIC"/>
    <property type="match status" value="1"/>
</dbReference>
<evidence type="ECO:0000256" key="2">
    <source>
        <dbReference type="ARBA" id="ARBA00011901"/>
    </source>
</evidence>
<name>I4C8V6_DESTA</name>
<dbReference type="GO" id="GO:0030288">
    <property type="term" value="C:outer membrane-bounded periplasmic space"/>
    <property type="evidence" value="ECO:0007669"/>
    <property type="project" value="TreeGrafter"/>
</dbReference>
<sequence>MRLYTIPESACCLMIIQHKTVFRKAASSVIEHRVISGCGPVVHWCSGKMRRISKKIGPLLKAYVYCFVLIVPFIMVSSAPGMLQKRLSFVAAQQELERLCRDRSGDREQWNSVINAFVLAHVTGKPASKQTLYYAGKASLELYKVSGKPEDLDKAIRYLNDFSRVCRTGPYFMKGLKAAKEAHTLKLKQSGRSNTMACPSSSMPNASAVSQQPLERAAEKSDKLASTHVAADPKSLNNAAKWKPRPALQGNPLYLESAERRSPPERIASLPPTDASQDLRAKHRDKCKIFTIVIDPGHGGKDPGAVSRDGSLKEKDITLEVSKRLKTALEAKGSMFRVVLTREDDKSLALPERTAVANSVGADLFVSIHCNAATDGTSKGIETFYLDKAGSPRAMRLAAKENGIPLVKMTDLEATLLDLMVTSKKTESEELANTLHKAMATSLKRRKFGIRDRGVKRAPFYVLLGAKMPAILVECAFLSNGRDRRSLTTPEYLDAVAQGLAHGAEQYVRGLGREG</sequence>
<protein>
    <recommendedName>
        <fullName evidence="2">N-acetylmuramoyl-L-alanine amidase</fullName>
        <ecNumber evidence="2">3.5.1.28</ecNumber>
    </recommendedName>
</protein>
<feature type="region of interest" description="Disordered" evidence="4">
    <location>
        <begin position="259"/>
        <end position="279"/>
    </location>
</feature>
<dbReference type="AlphaFoldDB" id="I4C8V6"/>
<dbReference type="GO" id="GO:0009253">
    <property type="term" value="P:peptidoglycan catabolic process"/>
    <property type="evidence" value="ECO:0007669"/>
    <property type="project" value="InterPro"/>
</dbReference>
<keyword evidence="3" id="KW-0378">Hydrolase</keyword>
<dbReference type="PANTHER" id="PTHR30404">
    <property type="entry name" value="N-ACETYLMURAMOYL-L-ALANINE AMIDASE"/>
    <property type="match status" value="1"/>
</dbReference>
<proteinExistence type="predicted"/>
<dbReference type="SUPFAM" id="SSF53187">
    <property type="entry name" value="Zn-dependent exopeptidases"/>
    <property type="match status" value="1"/>
</dbReference>
<dbReference type="EMBL" id="CP003360">
    <property type="protein sequence ID" value="AFM25997.1"/>
    <property type="molecule type" value="Genomic_DNA"/>
</dbReference>
<evidence type="ECO:0000256" key="5">
    <source>
        <dbReference type="SAM" id="Phobius"/>
    </source>
</evidence>
<feature type="compositionally biased region" description="Basic and acidic residues" evidence="4">
    <location>
        <begin position="216"/>
        <end position="225"/>
    </location>
</feature>
<feature type="compositionally biased region" description="Polar residues" evidence="4">
    <location>
        <begin position="190"/>
        <end position="213"/>
    </location>
</feature>
<evidence type="ECO:0000313" key="7">
    <source>
        <dbReference type="EMBL" id="AFM25997.1"/>
    </source>
</evidence>
<dbReference type="Proteomes" id="UP000006055">
    <property type="component" value="Chromosome"/>
</dbReference>
<dbReference type="STRING" id="706587.Desti_3340"/>
<dbReference type="GO" id="GO:0008745">
    <property type="term" value="F:N-acetylmuramoyl-L-alanine amidase activity"/>
    <property type="evidence" value="ECO:0007669"/>
    <property type="project" value="UniProtKB-EC"/>
</dbReference>
<evidence type="ECO:0000256" key="3">
    <source>
        <dbReference type="ARBA" id="ARBA00022801"/>
    </source>
</evidence>
<comment type="catalytic activity">
    <reaction evidence="1">
        <text>Hydrolyzes the link between N-acetylmuramoyl residues and L-amino acid residues in certain cell-wall glycopeptides.</text>
        <dbReference type="EC" id="3.5.1.28"/>
    </reaction>
</comment>
<dbReference type="InterPro" id="IPR002508">
    <property type="entry name" value="MurNAc-LAA_cat"/>
</dbReference>
<evidence type="ECO:0000259" key="6">
    <source>
        <dbReference type="SMART" id="SM00646"/>
    </source>
</evidence>
<keyword evidence="5" id="KW-1133">Transmembrane helix</keyword>
<dbReference type="InterPro" id="IPR050695">
    <property type="entry name" value="N-acetylmuramoyl_amidase_3"/>
</dbReference>
<accession>I4C8V6</accession>
<dbReference type="HOGENOM" id="CLU_528671_0_0_7"/>
<dbReference type="KEGG" id="dti:Desti_3340"/>
<evidence type="ECO:0000313" key="8">
    <source>
        <dbReference type="Proteomes" id="UP000006055"/>
    </source>
</evidence>
<dbReference type="FunFam" id="3.40.630.40:FF:000005">
    <property type="entry name" value="N-acetylmuramoyl-L-alanine amidase (AmiA)"/>
    <property type="match status" value="1"/>
</dbReference>
<dbReference type="PATRIC" id="fig|706587.4.peg.3805"/>
<keyword evidence="8" id="KW-1185">Reference proteome</keyword>